<dbReference type="Proteomes" id="UP001292182">
    <property type="component" value="Unassembled WGS sequence"/>
</dbReference>
<evidence type="ECO:0000256" key="1">
    <source>
        <dbReference type="SAM" id="MobiDB-lite"/>
    </source>
</evidence>
<evidence type="ECO:0000313" key="3">
    <source>
        <dbReference type="Proteomes" id="UP001292182"/>
    </source>
</evidence>
<keyword evidence="3" id="KW-1185">Reference proteome</keyword>
<evidence type="ECO:0000313" key="2">
    <source>
        <dbReference type="EMBL" id="MDZ7280417.1"/>
    </source>
</evidence>
<dbReference type="EMBL" id="JAOBTW010000001">
    <property type="protein sequence ID" value="MDZ7280417.1"/>
    <property type="molecule type" value="Genomic_DNA"/>
</dbReference>
<sequence length="63" mass="7301">MMNERQFWSIGRADHSLPPGNEMPRYRSSTIVNVLIAIGFVPVRRQMISEERTWVSKSTHKDG</sequence>
<dbReference type="RefSeq" id="WP_322537907.1">
    <property type="nucleotide sequence ID" value="NZ_JAOBTW010000001.1"/>
</dbReference>
<proteinExistence type="predicted"/>
<accession>A0ABU5LKG0</accession>
<feature type="region of interest" description="Disordered" evidence="1">
    <location>
        <begin position="1"/>
        <end position="22"/>
    </location>
</feature>
<gene>
    <name evidence="2" type="ORF">N4G62_00045</name>
</gene>
<protein>
    <submittedName>
        <fullName evidence="2">Uncharacterized protein</fullName>
    </submittedName>
</protein>
<reference evidence="3" key="1">
    <citation type="submission" date="2023-07" db="EMBL/GenBank/DDBJ databases">
        <title>Whole genome sequence analysis of rice epiphytic Sphingomonas sanguinis OsEp_Plm_15B2.</title>
        <authorList>
            <person name="Sahu K.P."/>
            <person name="Asharani P."/>
            <person name="Reddy B."/>
            <person name="Kumar A."/>
        </authorList>
    </citation>
    <scope>NUCLEOTIDE SEQUENCE [LARGE SCALE GENOMIC DNA]</scope>
    <source>
        <strain evidence="3">OsEp_Plm_15B2</strain>
    </source>
</reference>
<organism evidence="2 3">
    <name type="scientific">Sphingomonas sanguinis</name>
    <dbReference type="NCBI Taxonomy" id="33051"/>
    <lineage>
        <taxon>Bacteria</taxon>
        <taxon>Pseudomonadati</taxon>
        <taxon>Pseudomonadota</taxon>
        <taxon>Alphaproteobacteria</taxon>
        <taxon>Sphingomonadales</taxon>
        <taxon>Sphingomonadaceae</taxon>
        <taxon>Sphingomonas</taxon>
    </lineage>
</organism>
<comment type="caution">
    <text evidence="2">The sequence shown here is derived from an EMBL/GenBank/DDBJ whole genome shotgun (WGS) entry which is preliminary data.</text>
</comment>
<name>A0ABU5LKG0_9SPHN</name>